<keyword evidence="2" id="KW-0472">Membrane</keyword>
<sequence length="263" mass="27573">MVARPHSLSGTTAKTLQRSCLLALLGLLCLSNVFVQGQVTTPAVPPAATSSQGPIATGTPTGTTVATGTNVATGTGSAPAPTVSRSPQDPVSFLTMLYPMASEKNPPLLPIGVDIPFAWDYDNNLKLQPTNITIEAYLPDSPLNIITIGNALPGTTKNYTWTAASQKNITNPLRTAIYTLRIYDGAVGRLGLPPAGGGGYLSTYTGLKFGLYIPEPYTPGSQQYPSVCATCEFSKVTNNGVRTLLPILTVLMVTVFSTLALLL</sequence>
<dbReference type="AlphaFoldDB" id="A0A9P6USJ2"/>
<evidence type="ECO:0000259" key="4">
    <source>
        <dbReference type="Pfam" id="PF23585"/>
    </source>
</evidence>
<keyword evidence="2" id="KW-1133">Transmembrane helix</keyword>
<dbReference type="OrthoDB" id="2435509at2759"/>
<keyword evidence="2" id="KW-0812">Transmembrane</keyword>
<feature type="chain" id="PRO_5040295925" description="DUF7137 domain-containing protein" evidence="3">
    <location>
        <begin position="38"/>
        <end position="263"/>
    </location>
</feature>
<dbReference type="PANTHER" id="PTHR42028:SF1">
    <property type="entry name" value="YALI0E30657P"/>
    <property type="match status" value="1"/>
</dbReference>
<feature type="transmembrane region" description="Helical" evidence="2">
    <location>
        <begin position="244"/>
        <end position="262"/>
    </location>
</feature>
<accession>A0A9P6USJ2</accession>
<keyword evidence="6" id="KW-1185">Reference proteome</keyword>
<feature type="region of interest" description="Disordered" evidence="1">
    <location>
        <begin position="44"/>
        <end position="87"/>
    </location>
</feature>
<evidence type="ECO:0000313" key="5">
    <source>
        <dbReference type="EMBL" id="KAG0317344.1"/>
    </source>
</evidence>
<reference evidence="5" key="1">
    <citation type="journal article" date="2020" name="Fungal Divers.">
        <title>Resolving the Mortierellaceae phylogeny through synthesis of multi-gene phylogenetics and phylogenomics.</title>
        <authorList>
            <person name="Vandepol N."/>
            <person name="Liber J."/>
            <person name="Desiro A."/>
            <person name="Na H."/>
            <person name="Kennedy M."/>
            <person name="Barry K."/>
            <person name="Grigoriev I.V."/>
            <person name="Miller A.N."/>
            <person name="O'Donnell K."/>
            <person name="Stajich J.E."/>
            <person name="Bonito G."/>
        </authorList>
    </citation>
    <scope>NUCLEOTIDE SEQUENCE</scope>
    <source>
        <strain evidence="5">REB-010B</strain>
    </source>
</reference>
<dbReference type="Pfam" id="PF23585">
    <property type="entry name" value="DUF7137"/>
    <property type="match status" value="1"/>
</dbReference>
<evidence type="ECO:0000313" key="6">
    <source>
        <dbReference type="Proteomes" id="UP000738325"/>
    </source>
</evidence>
<evidence type="ECO:0000256" key="3">
    <source>
        <dbReference type="SAM" id="SignalP"/>
    </source>
</evidence>
<protein>
    <recommendedName>
        <fullName evidence="4">DUF7137 domain-containing protein</fullName>
    </recommendedName>
</protein>
<evidence type="ECO:0000256" key="1">
    <source>
        <dbReference type="SAM" id="MobiDB-lite"/>
    </source>
</evidence>
<evidence type="ECO:0000256" key="2">
    <source>
        <dbReference type="SAM" id="Phobius"/>
    </source>
</evidence>
<proteinExistence type="predicted"/>
<dbReference type="EMBL" id="JAAAIP010000428">
    <property type="protein sequence ID" value="KAG0317344.1"/>
    <property type="molecule type" value="Genomic_DNA"/>
</dbReference>
<feature type="signal peptide" evidence="3">
    <location>
        <begin position="1"/>
        <end position="37"/>
    </location>
</feature>
<organism evidence="5 6">
    <name type="scientific">Dissophora globulifera</name>
    <dbReference type="NCBI Taxonomy" id="979702"/>
    <lineage>
        <taxon>Eukaryota</taxon>
        <taxon>Fungi</taxon>
        <taxon>Fungi incertae sedis</taxon>
        <taxon>Mucoromycota</taxon>
        <taxon>Mortierellomycotina</taxon>
        <taxon>Mortierellomycetes</taxon>
        <taxon>Mortierellales</taxon>
        <taxon>Mortierellaceae</taxon>
        <taxon>Dissophora</taxon>
    </lineage>
</organism>
<feature type="domain" description="DUF7137" evidence="4">
    <location>
        <begin position="89"/>
        <end position="223"/>
    </location>
</feature>
<keyword evidence="3" id="KW-0732">Signal</keyword>
<name>A0A9P6USJ2_9FUNG</name>
<gene>
    <name evidence="5" type="ORF">BGZ99_006352</name>
</gene>
<comment type="caution">
    <text evidence="5">The sequence shown here is derived from an EMBL/GenBank/DDBJ whole genome shotgun (WGS) entry which is preliminary data.</text>
</comment>
<dbReference type="InterPro" id="IPR055561">
    <property type="entry name" value="DUF7137"/>
</dbReference>
<dbReference type="PANTHER" id="PTHR42028">
    <property type="entry name" value="CHROMOSOME 1, WHOLE GENOME SHOTGUN SEQUENCE"/>
    <property type="match status" value="1"/>
</dbReference>
<dbReference type="Proteomes" id="UP000738325">
    <property type="component" value="Unassembled WGS sequence"/>
</dbReference>
<feature type="compositionally biased region" description="Low complexity" evidence="1">
    <location>
        <begin position="53"/>
        <end position="76"/>
    </location>
</feature>